<dbReference type="SUPFAM" id="SSF53098">
    <property type="entry name" value="Ribonuclease H-like"/>
    <property type="match status" value="1"/>
</dbReference>
<dbReference type="PROSITE" id="PS50994">
    <property type="entry name" value="INTEGRASE"/>
    <property type="match status" value="1"/>
</dbReference>
<dbReference type="OrthoDB" id="115950at2759"/>
<protein>
    <recommendedName>
        <fullName evidence="1">Integrase catalytic domain-containing protein</fullName>
    </recommendedName>
</protein>
<dbReference type="EMBL" id="KQ999773">
    <property type="protein sequence ID" value="KZV41193.1"/>
    <property type="molecule type" value="Genomic_DNA"/>
</dbReference>
<dbReference type="GO" id="GO:0003676">
    <property type="term" value="F:nucleic acid binding"/>
    <property type="evidence" value="ECO:0007669"/>
    <property type="project" value="InterPro"/>
</dbReference>
<reference evidence="2 3" key="1">
    <citation type="journal article" date="2015" name="Proc. Natl. Acad. Sci. U.S.A.">
        <title>The resurrection genome of Boea hygrometrica: A blueprint for survival of dehydration.</title>
        <authorList>
            <person name="Xiao L."/>
            <person name="Yang G."/>
            <person name="Zhang L."/>
            <person name="Yang X."/>
            <person name="Zhao S."/>
            <person name="Ji Z."/>
            <person name="Zhou Q."/>
            <person name="Hu M."/>
            <person name="Wang Y."/>
            <person name="Chen M."/>
            <person name="Xu Y."/>
            <person name="Jin H."/>
            <person name="Xiao X."/>
            <person name="Hu G."/>
            <person name="Bao F."/>
            <person name="Hu Y."/>
            <person name="Wan P."/>
            <person name="Li L."/>
            <person name="Deng X."/>
            <person name="Kuang T."/>
            <person name="Xiang C."/>
            <person name="Zhu J.K."/>
            <person name="Oliver M.J."/>
            <person name="He Y."/>
        </authorList>
    </citation>
    <scope>NUCLEOTIDE SEQUENCE [LARGE SCALE GENOMIC DNA]</scope>
    <source>
        <strain evidence="3">cv. XS01</strain>
    </source>
</reference>
<dbReference type="Gene3D" id="3.30.420.10">
    <property type="entry name" value="Ribonuclease H-like superfamily/Ribonuclease H"/>
    <property type="match status" value="1"/>
</dbReference>
<dbReference type="AlphaFoldDB" id="A0A2Z7C9S1"/>
<sequence>MRRTPLLILYIREIVRLHGIPVSIVSDRDPRFTSVFWRSLHRALGTKLAFSTAFHPQTDGQSERVIQTLEDLLRACVVDFDGSWDSKLPLVEFTYNNSYQASIEMAPYEALYGRK</sequence>
<evidence type="ECO:0000313" key="3">
    <source>
        <dbReference type="Proteomes" id="UP000250235"/>
    </source>
</evidence>
<name>A0A2Z7C9S1_9LAMI</name>
<dbReference type="GO" id="GO:0015074">
    <property type="term" value="P:DNA integration"/>
    <property type="evidence" value="ECO:0007669"/>
    <property type="project" value="InterPro"/>
</dbReference>
<gene>
    <name evidence="2" type="ORF">F511_44158</name>
</gene>
<dbReference type="Proteomes" id="UP000250235">
    <property type="component" value="Unassembled WGS sequence"/>
</dbReference>
<dbReference type="InterPro" id="IPR050951">
    <property type="entry name" value="Retrovirus_Pol_polyprotein"/>
</dbReference>
<evidence type="ECO:0000259" key="1">
    <source>
        <dbReference type="PROSITE" id="PS50994"/>
    </source>
</evidence>
<accession>A0A2Z7C9S1</accession>
<dbReference type="InterPro" id="IPR012337">
    <property type="entry name" value="RNaseH-like_sf"/>
</dbReference>
<organism evidence="2 3">
    <name type="scientific">Dorcoceras hygrometricum</name>
    <dbReference type="NCBI Taxonomy" id="472368"/>
    <lineage>
        <taxon>Eukaryota</taxon>
        <taxon>Viridiplantae</taxon>
        <taxon>Streptophyta</taxon>
        <taxon>Embryophyta</taxon>
        <taxon>Tracheophyta</taxon>
        <taxon>Spermatophyta</taxon>
        <taxon>Magnoliopsida</taxon>
        <taxon>eudicotyledons</taxon>
        <taxon>Gunneridae</taxon>
        <taxon>Pentapetalae</taxon>
        <taxon>asterids</taxon>
        <taxon>lamiids</taxon>
        <taxon>Lamiales</taxon>
        <taxon>Gesneriaceae</taxon>
        <taxon>Didymocarpoideae</taxon>
        <taxon>Trichosporeae</taxon>
        <taxon>Loxocarpinae</taxon>
        <taxon>Dorcoceras</taxon>
    </lineage>
</organism>
<dbReference type="PANTHER" id="PTHR37984">
    <property type="entry name" value="PROTEIN CBG26694"/>
    <property type="match status" value="1"/>
</dbReference>
<dbReference type="PANTHER" id="PTHR37984:SF5">
    <property type="entry name" value="PROTEIN NYNRIN-LIKE"/>
    <property type="match status" value="1"/>
</dbReference>
<dbReference type="InterPro" id="IPR036397">
    <property type="entry name" value="RNaseH_sf"/>
</dbReference>
<evidence type="ECO:0000313" key="2">
    <source>
        <dbReference type="EMBL" id="KZV41193.1"/>
    </source>
</evidence>
<feature type="domain" description="Integrase catalytic" evidence="1">
    <location>
        <begin position="1"/>
        <end position="115"/>
    </location>
</feature>
<proteinExistence type="predicted"/>
<keyword evidence="3" id="KW-1185">Reference proteome</keyword>
<dbReference type="InterPro" id="IPR001584">
    <property type="entry name" value="Integrase_cat-core"/>
</dbReference>